<organism evidence="2 3">
    <name type="scientific">Amblyomma americanum</name>
    <name type="common">Lone star tick</name>
    <dbReference type="NCBI Taxonomy" id="6943"/>
    <lineage>
        <taxon>Eukaryota</taxon>
        <taxon>Metazoa</taxon>
        <taxon>Ecdysozoa</taxon>
        <taxon>Arthropoda</taxon>
        <taxon>Chelicerata</taxon>
        <taxon>Arachnida</taxon>
        <taxon>Acari</taxon>
        <taxon>Parasitiformes</taxon>
        <taxon>Ixodida</taxon>
        <taxon>Ixodoidea</taxon>
        <taxon>Ixodidae</taxon>
        <taxon>Amblyomminae</taxon>
        <taxon>Amblyomma</taxon>
    </lineage>
</organism>
<evidence type="ECO:0000313" key="2">
    <source>
        <dbReference type="EMBL" id="KAK8770752.1"/>
    </source>
</evidence>
<feature type="region of interest" description="Disordered" evidence="1">
    <location>
        <begin position="342"/>
        <end position="387"/>
    </location>
</feature>
<feature type="region of interest" description="Disordered" evidence="1">
    <location>
        <begin position="101"/>
        <end position="132"/>
    </location>
</feature>
<reference evidence="2 3" key="1">
    <citation type="journal article" date="2023" name="Arcadia Sci">
        <title>De novo assembly of a long-read Amblyomma americanum tick genome.</title>
        <authorList>
            <person name="Chou S."/>
            <person name="Poskanzer K.E."/>
            <person name="Rollins M."/>
            <person name="Thuy-Boun P.S."/>
        </authorList>
    </citation>
    <scope>NUCLEOTIDE SEQUENCE [LARGE SCALE GENOMIC DNA]</scope>
    <source>
        <strain evidence="2">F_SG_1</strain>
        <tissue evidence="2">Salivary glands</tissue>
    </source>
</reference>
<proteinExistence type="predicted"/>
<dbReference type="Proteomes" id="UP001321473">
    <property type="component" value="Unassembled WGS sequence"/>
</dbReference>
<feature type="region of interest" description="Disordered" evidence="1">
    <location>
        <begin position="207"/>
        <end position="226"/>
    </location>
</feature>
<protein>
    <submittedName>
        <fullName evidence="2">Uncharacterized protein</fullName>
    </submittedName>
</protein>
<keyword evidence="3" id="KW-1185">Reference proteome</keyword>
<feature type="compositionally biased region" description="Polar residues" evidence="1">
    <location>
        <begin position="348"/>
        <end position="357"/>
    </location>
</feature>
<evidence type="ECO:0000313" key="3">
    <source>
        <dbReference type="Proteomes" id="UP001321473"/>
    </source>
</evidence>
<dbReference type="AlphaFoldDB" id="A0AAQ4E7Z6"/>
<accession>A0AAQ4E7Z6</accession>
<comment type="caution">
    <text evidence="2">The sequence shown here is derived from an EMBL/GenBank/DDBJ whole genome shotgun (WGS) entry which is preliminary data.</text>
</comment>
<sequence length="387" mass="41753">MPEAEDHAEKSTPRGFAVPQNAASYETETTNIYAFLEMVVFACISYTSWRPASRIAAPTVVDETTGGFARVIRKHKLLDELEQSEGLLSERLPEAQFPALEASGTTTQPNSKCRGDVPHQNGDHSIAPPSSVIASTTTRLLTDPKKASSDGVTSGEAYLWDDAPSATPLHSERNAKNGMTHISTSAAETSTAQLQDRVDFPGAPTTTHVIGHDKPTVPVSDPNQSSCLRDFAERPGYSSRQLSSAVPPDDNALAETCGVSTLPAADSHESGGGANLYCRQKDQHDDGAQPWTTCGVPEHDPETWHGCRPTMDKFAVDLDKVLDELEQSEGLLSERLREAQFPALKASGPTTQPNSKCQRLREAQFPALKASRPTTQPNSKCRGNVPH</sequence>
<gene>
    <name evidence="2" type="ORF">V5799_012786</name>
</gene>
<dbReference type="EMBL" id="JARKHS020020606">
    <property type="protein sequence ID" value="KAK8770752.1"/>
    <property type="molecule type" value="Genomic_DNA"/>
</dbReference>
<name>A0AAQ4E7Z6_AMBAM</name>
<evidence type="ECO:0000256" key="1">
    <source>
        <dbReference type="SAM" id="MobiDB-lite"/>
    </source>
</evidence>
<feature type="compositionally biased region" description="Polar residues" evidence="1">
    <location>
        <begin position="372"/>
        <end position="381"/>
    </location>
</feature>